<evidence type="ECO:0000256" key="1">
    <source>
        <dbReference type="ARBA" id="ARBA00022598"/>
    </source>
</evidence>
<dbReference type="RefSeq" id="WP_229590685.1">
    <property type="nucleotide sequence ID" value="NZ_AP024485.1"/>
</dbReference>
<evidence type="ECO:0000256" key="4">
    <source>
        <dbReference type="PROSITE-ProRule" id="PRU00409"/>
    </source>
</evidence>
<proteinExistence type="predicted"/>
<dbReference type="SUPFAM" id="SSF56059">
    <property type="entry name" value="Glutathione synthetase ATP-binding domain-like"/>
    <property type="match status" value="1"/>
</dbReference>
<evidence type="ECO:0000313" key="6">
    <source>
        <dbReference type="EMBL" id="BCS88691.1"/>
    </source>
</evidence>
<reference evidence="6" key="1">
    <citation type="journal article" date="2022" name="Arch. Microbiol.">
        <title>Pseudodesulfovibrio sediminis sp. nov., a mesophilic and neutrophilic sulfate-reducing bacterium isolated from sediment of a brackish lake.</title>
        <authorList>
            <person name="Takahashi A."/>
            <person name="Kojima H."/>
            <person name="Watanabe M."/>
            <person name="Fukui M."/>
        </authorList>
    </citation>
    <scope>NUCLEOTIDE SEQUENCE</scope>
    <source>
        <strain evidence="6">SF6</strain>
    </source>
</reference>
<dbReference type="PANTHER" id="PTHR43585">
    <property type="entry name" value="FUMIPYRROLE BIOSYNTHESIS PROTEIN C"/>
    <property type="match status" value="1"/>
</dbReference>
<keyword evidence="1" id="KW-0436">Ligase</keyword>
<dbReference type="Gene3D" id="3.30.470.20">
    <property type="entry name" value="ATP-grasp fold, B domain"/>
    <property type="match status" value="1"/>
</dbReference>
<keyword evidence="2 4" id="KW-0547">Nucleotide-binding</keyword>
<dbReference type="PROSITE" id="PS50975">
    <property type="entry name" value="ATP_GRASP"/>
    <property type="match status" value="1"/>
</dbReference>
<evidence type="ECO:0000256" key="3">
    <source>
        <dbReference type="ARBA" id="ARBA00022840"/>
    </source>
</evidence>
<organism evidence="6 7">
    <name type="scientific">Pseudodesulfovibrio sediminis</name>
    <dbReference type="NCBI Taxonomy" id="2810563"/>
    <lineage>
        <taxon>Bacteria</taxon>
        <taxon>Pseudomonadati</taxon>
        <taxon>Thermodesulfobacteriota</taxon>
        <taxon>Desulfovibrionia</taxon>
        <taxon>Desulfovibrionales</taxon>
        <taxon>Desulfovibrionaceae</taxon>
    </lineage>
</organism>
<dbReference type="Pfam" id="PF13535">
    <property type="entry name" value="ATP-grasp_4"/>
    <property type="match status" value="1"/>
</dbReference>
<evidence type="ECO:0000313" key="7">
    <source>
        <dbReference type="Proteomes" id="UP001053296"/>
    </source>
</evidence>
<evidence type="ECO:0000259" key="5">
    <source>
        <dbReference type="PROSITE" id="PS50975"/>
    </source>
</evidence>
<dbReference type="Proteomes" id="UP001053296">
    <property type="component" value="Chromosome"/>
</dbReference>
<feature type="domain" description="ATP-grasp" evidence="5">
    <location>
        <begin position="87"/>
        <end position="297"/>
    </location>
</feature>
<dbReference type="PANTHER" id="PTHR43585:SF2">
    <property type="entry name" value="ATP-GRASP ENZYME FSQD"/>
    <property type="match status" value="1"/>
</dbReference>
<evidence type="ECO:0000256" key="2">
    <source>
        <dbReference type="ARBA" id="ARBA00022741"/>
    </source>
</evidence>
<sequence>MILLDAPYVSDFLKQSVKDLGQSVLETDSARNLAGDAGLDFVDAIEFSSRMGRGERVLANSENALEHVMKCGCQPDLARQIDICKDKALFRETVASIHPDYLFRRALFDELADLDVSGFTCPFIVKPARGFFSLGVHVVDDHGQWPEVVRAIEQEREAMNAEYPEAVVNAGEFIVEAGIEGEEYAIDVYYNGDGEAVITNIMHHHFMSDDDISDRLYYTSARIIRDWLGPFSAYVDKVGKACGFRDFATHIEVRVTDAGEIVPIEANPLRFAGWCVADITYYAWGFNPYEQYFKDLRPDWDTILKGREDAATVMVIGDVPSGVDRNRIDSIDYDGFCGMFEDVAELRRIDYTAYPVFAFVFARMDEAGVVALKSTLVEDFSRFISVRA</sequence>
<gene>
    <name evidence="6" type="ORF">PSDVSF_19330</name>
</gene>
<dbReference type="EMBL" id="AP024485">
    <property type="protein sequence ID" value="BCS88691.1"/>
    <property type="molecule type" value="Genomic_DNA"/>
</dbReference>
<keyword evidence="7" id="KW-1185">Reference proteome</keyword>
<keyword evidence="3 4" id="KW-0067">ATP-binding</keyword>
<name>A0ABN6EUH2_9BACT</name>
<dbReference type="InterPro" id="IPR052032">
    <property type="entry name" value="ATP-dep_AA_Ligase"/>
</dbReference>
<dbReference type="InterPro" id="IPR011761">
    <property type="entry name" value="ATP-grasp"/>
</dbReference>
<accession>A0ABN6EUH2</accession>
<protein>
    <submittedName>
        <fullName evidence="6">ATP-grasp domain-containing protein</fullName>
    </submittedName>
</protein>